<evidence type="ECO:0000313" key="1">
    <source>
        <dbReference type="EMBL" id="KAG0140915.1"/>
    </source>
</evidence>
<gene>
    <name evidence="1" type="ORF">CROQUDRAFT_664557</name>
</gene>
<evidence type="ECO:0000313" key="2">
    <source>
        <dbReference type="Proteomes" id="UP000886653"/>
    </source>
</evidence>
<dbReference type="AlphaFoldDB" id="A0A9P6NBS3"/>
<protein>
    <submittedName>
        <fullName evidence="1">Uncharacterized protein</fullName>
    </submittedName>
</protein>
<comment type="caution">
    <text evidence="1">The sequence shown here is derived from an EMBL/GenBank/DDBJ whole genome shotgun (WGS) entry which is preliminary data.</text>
</comment>
<organism evidence="1 2">
    <name type="scientific">Cronartium quercuum f. sp. fusiforme G11</name>
    <dbReference type="NCBI Taxonomy" id="708437"/>
    <lineage>
        <taxon>Eukaryota</taxon>
        <taxon>Fungi</taxon>
        <taxon>Dikarya</taxon>
        <taxon>Basidiomycota</taxon>
        <taxon>Pucciniomycotina</taxon>
        <taxon>Pucciniomycetes</taxon>
        <taxon>Pucciniales</taxon>
        <taxon>Coleosporiaceae</taxon>
        <taxon>Cronartium</taxon>
    </lineage>
</organism>
<proteinExistence type="predicted"/>
<reference evidence="1" key="1">
    <citation type="submission" date="2013-11" db="EMBL/GenBank/DDBJ databases">
        <title>Genome sequence of the fusiform rust pathogen reveals effectors for host alternation and coevolution with pine.</title>
        <authorList>
            <consortium name="DOE Joint Genome Institute"/>
            <person name="Smith K."/>
            <person name="Pendleton A."/>
            <person name="Kubisiak T."/>
            <person name="Anderson C."/>
            <person name="Salamov A."/>
            <person name="Aerts A."/>
            <person name="Riley R."/>
            <person name="Clum A."/>
            <person name="Lindquist E."/>
            <person name="Ence D."/>
            <person name="Campbell M."/>
            <person name="Kronenberg Z."/>
            <person name="Feau N."/>
            <person name="Dhillon B."/>
            <person name="Hamelin R."/>
            <person name="Burleigh J."/>
            <person name="Smith J."/>
            <person name="Yandell M."/>
            <person name="Nelson C."/>
            <person name="Grigoriev I."/>
            <person name="Davis J."/>
        </authorList>
    </citation>
    <scope>NUCLEOTIDE SEQUENCE</scope>
    <source>
        <strain evidence="1">G11</strain>
    </source>
</reference>
<accession>A0A9P6NBS3</accession>
<dbReference type="Proteomes" id="UP000886653">
    <property type="component" value="Unassembled WGS sequence"/>
</dbReference>
<feature type="non-terminal residue" evidence="1">
    <location>
        <position position="1"/>
    </location>
</feature>
<name>A0A9P6NBS3_9BASI</name>
<dbReference type="EMBL" id="MU167412">
    <property type="protein sequence ID" value="KAG0140915.1"/>
    <property type="molecule type" value="Genomic_DNA"/>
</dbReference>
<sequence length="49" mass="5442">ATLVHLTSQPNVVHSINWFSLTRSPATAHQLSFTSLAHHFISICQKKVS</sequence>
<keyword evidence="2" id="KW-1185">Reference proteome</keyword>